<evidence type="ECO:0000313" key="1">
    <source>
        <dbReference type="EMBL" id="KAL0960513.1"/>
    </source>
</evidence>
<dbReference type="Proteomes" id="UP001556367">
    <property type="component" value="Unassembled WGS sequence"/>
</dbReference>
<reference evidence="2" key="1">
    <citation type="submission" date="2024-06" db="EMBL/GenBank/DDBJ databases">
        <title>Multi-omics analyses provide insights into the biosynthesis of the anticancer antibiotic pleurotin in Hohenbuehelia grisea.</title>
        <authorList>
            <person name="Weaver J.A."/>
            <person name="Alberti F."/>
        </authorList>
    </citation>
    <scope>NUCLEOTIDE SEQUENCE [LARGE SCALE GENOMIC DNA]</scope>
    <source>
        <strain evidence="2">T-177</strain>
    </source>
</reference>
<evidence type="ECO:0000313" key="2">
    <source>
        <dbReference type="Proteomes" id="UP001556367"/>
    </source>
</evidence>
<keyword evidence="2" id="KW-1185">Reference proteome</keyword>
<proteinExistence type="predicted"/>
<sequence length="112" mass="12804">MSPFLYDTRSMLPSPSCDPLDVRDMACFQSEAFNRPIHAFTLTLSASQHMRTSNSIDTLKLALLYMHDFRGCKISRVCAPPSSRVELFLHQLFPINPDSIFLMPFCSTLTWK</sequence>
<accession>A0ABR3JX63</accession>
<dbReference type="EMBL" id="JASNQZ010000001">
    <property type="protein sequence ID" value="KAL0960513.1"/>
    <property type="molecule type" value="Genomic_DNA"/>
</dbReference>
<comment type="caution">
    <text evidence="1">The sequence shown here is derived from an EMBL/GenBank/DDBJ whole genome shotgun (WGS) entry which is preliminary data.</text>
</comment>
<organism evidence="1 2">
    <name type="scientific">Hohenbuehelia grisea</name>
    <dbReference type="NCBI Taxonomy" id="104357"/>
    <lineage>
        <taxon>Eukaryota</taxon>
        <taxon>Fungi</taxon>
        <taxon>Dikarya</taxon>
        <taxon>Basidiomycota</taxon>
        <taxon>Agaricomycotina</taxon>
        <taxon>Agaricomycetes</taxon>
        <taxon>Agaricomycetidae</taxon>
        <taxon>Agaricales</taxon>
        <taxon>Pleurotineae</taxon>
        <taxon>Pleurotaceae</taxon>
        <taxon>Hohenbuehelia</taxon>
    </lineage>
</organism>
<protein>
    <submittedName>
        <fullName evidence="1">Uncharacterized protein</fullName>
    </submittedName>
</protein>
<gene>
    <name evidence="1" type="ORF">HGRIS_005551</name>
</gene>
<name>A0ABR3JX63_9AGAR</name>